<keyword evidence="1" id="KW-0547">Nucleotide-binding</keyword>
<dbReference type="GO" id="GO:0005524">
    <property type="term" value="F:ATP binding"/>
    <property type="evidence" value="ECO:0007669"/>
    <property type="project" value="UniProtKB-UniRule"/>
</dbReference>
<dbReference type="Gene3D" id="1.10.510.10">
    <property type="entry name" value="Transferase(Phosphotransferase) domain 1"/>
    <property type="match status" value="1"/>
</dbReference>
<evidence type="ECO:0000259" key="2">
    <source>
        <dbReference type="PROSITE" id="PS50011"/>
    </source>
</evidence>
<reference evidence="3" key="1">
    <citation type="submission" date="2023-08" db="EMBL/GenBank/DDBJ databases">
        <authorList>
            <person name="Audoor S."/>
            <person name="Bilcke G."/>
        </authorList>
    </citation>
    <scope>NUCLEOTIDE SEQUENCE</scope>
</reference>
<keyword evidence="1" id="KW-0067">ATP-binding</keyword>
<evidence type="ECO:0000313" key="4">
    <source>
        <dbReference type="Proteomes" id="UP001295423"/>
    </source>
</evidence>
<dbReference type="PROSITE" id="PS50011">
    <property type="entry name" value="PROTEIN_KINASE_DOM"/>
    <property type="match status" value="1"/>
</dbReference>
<dbReference type="EMBL" id="CAKOGP040001269">
    <property type="protein sequence ID" value="CAJ1944894.1"/>
    <property type="molecule type" value="Genomic_DNA"/>
</dbReference>
<dbReference type="InterPro" id="IPR011009">
    <property type="entry name" value="Kinase-like_dom_sf"/>
</dbReference>
<evidence type="ECO:0000313" key="3">
    <source>
        <dbReference type="EMBL" id="CAJ1944894.1"/>
    </source>
</evidence>
<comment type="caution">
    <text evidence="3">The sequence shown here is derived from an EMBL/GenBank/DDBJ whole genome shotgun (WGS) entry which is preliminary data.</text>
</comment>
<dbReference type="Proteomes" id="UP001295423">
    <property type="component" value="Unassembled WGS sequence"/>
</dbReference>
<feature type="domain" description="Protein kinase" evidence="2">
    <location>
        <begin position="21"/>
        <end position="181"/>
    </location>
</feature>
<dbReference type="SUPFAM" id="SSF56112">
    <property type="entry name" value="Protein kinase-like (PK-like)"/>
    <property type="match status" value="1"/>
</dbReference>
<protein>
    <recommendedName>
        <fullName evidence="2">Protein kinase domain-containing protein</fullName>
    </recommendedName>
</protein>
<proteinExistence type="predicted"/>
<dbReference type="PROSITE" id="PS00107">
    <property type="entry name" value="PROTEIN_KINASE_ATP"/>
    <property type="match status" value="1"/>
</dbReference>
<dbReference type="AlphaFoldDB" id="A0AAD2FJA6"/>
<dbReference type="InterPro" id="IPR000719">
    <property type="entry name" value="Prot_kinase_dom"/>
</dbReference>
<keyword evidence="4" id="KW-1185">Reference proteome</keyword>
<organism evidence="3 4">
    <name type="scientific">Cylindrotheca closterium</name>
    <dbReference type="NCBI Taxonomy" id="2856"/>
    <lineage>
        <taxon>Eukaryota</taxon>
        <taxon>Sar</taxon>
        <taxon>Stramenopiles</taxon>
        <taxon>Ochrophyta</taxon>
        <taxon>Bacillariophyta</taxon>
        <taxon>Bacillariophyceae</taxon>
        <taxon>Bacillariophycidae</taxon>
        <taxon>Bacillariales</taxon>
        <taxon>Bacillariaceae</taxon>
        <taxon>Cylindrotheca</taxon>
    </lineage>
</organism>
<evidence type="ECO:0000256" key="1">
    <source>
        <dbReference type="PROSITE-ProRule" id="PRU10141"/>
    </source>
</evidence>
<name>A0AAD2FJA6_9STRA</name>
<feature type="binding site" evidence="1">
    <location>
        <position position="49"/>
    </location>
    <ligand>
        <name>ATP</name>
        <dbReference type="ChEBI" id="CHEBI:30616"/>
    </ligand>
</feature>
<dbReference type="InterPro" id="IPR017441">
    <property type="entry name" value="Protein_kinase_ATP_BS"/>
</dbReference>
<gene>
    <name evidence="3" type="ORF">CYCCA115_LOCUS9098</name>
</gene>
<accession>A0AAD2FJA6</accession>
<dbReference type="GO" id="GO:0004672">
    <property type="term" value="F:protein kinase activity"/>
    <property type="evidence" value="ECO:0007669"/>
    <property type="project" value="InterPro"/>
</dbReference>
<sequence length="181" mass="20374">MRQDPLIKVLDKACFELGLVPEENGYLGSGAFGLVFKVCDQNGVAFALKIVPDVDDNVAELQKQMSITNEATRKCPHLIVGVEEDSFRKFGKLGAALLFSEVGNHYSSLSKKAIIDCLQELHENNVVHGDARVENIVCVNGRAKWIDLRRAYIWNTDQVSELKQKDQNDLMESIKRSQYFD</sequence>